<keyword evidence="2" id="KW-0732">Signal</keyword>
<evidence type="ECO:0000313" key="4">
    <source>
        <dbReference type="Proteomes" id="UP000291822"/>
    </source>
</evidence>
<feature type="compositionally biased region" description="Polar residues" evidence="1">
    <location>
        <begin position="92"/>
        <end position="103"/>
    </location>
</feature>
<dbReference type="EMBL" id="SJTG01000001">
    <property type="protein sequence ID" value="TCI11842.1"/>
    <property type="molecule type" value="Genomic_DNA"/>
</dbReference>
<evidence type="ECO:0000313" key="3">
    <source>
        <dbReference type="EMBL" id="TCI11842.1"/>
    </source>
</evidence>
<dbReference type="AlphaFoldDB" id="A0A4R0YRN0"/>
<reference evidence="3 4" key="1">
    <citation type="submission" date="2019-02" db="EMBL/GenBank/DDBJ databases">
        <title>Dyella amyloliquefaciens sp. nov., isolated from forest soil.</title>
        <authorList>
            <person name="Gao Z.-H."/>
            <person name="Qiu L.-H."/>
        </authorList>
    </citation>
    <scope>NUCLEOTIDE SEQUENCE [LARGE SCALE GENOMIC DNA]</scope>
    <source>
        <strain evidence="3 4">KACC 12747</strain>
    </source>
</reference>
<dbReference type="RefSeq" id="WP_131151378.1">
    <property type="nucleotide sequence ID" value="NZ_SJTG01000001.1"/>
</dbReference>
<sequence length="246" mass="26503">MRKLVTCGLVGAAMWIAVAAEAQTAPGDVSDLVGARAAGGETQLTARGYVNVGGSEGDGRKWTYWWNERHGTCLSVTTKDGRYASILATPPTDCQNGPRSQSDGPADAGGHADHLSLICYGKGQHQTSQSKSGYEWDDDKHKYVPRSGMEVTQQEFDTSMAVAIDGDQGRVRLAKDMVPAIHAGDDAGWFTLTNLSVSGDFIRGEFRINGLNHPKLTIDRRAGHIALEGLTKFSGTCNRTDSDRKF</sequence>
<evidence type="ECO:0000256" key="1">
    <source>
        <dbReference type="SAM" id="MobiDB-lite"/>
    </source>
</evidence>
<comment type="caution">
    <text evidence="3">The sequence shown here is derived from an EMBL/GenBank/DDBJ whole genome shotgun (WGS) entry which is preliminary data.</text>
</comment>
<name>A0A4R0YRN0_9GAMM</name>
<proteinExistence type="predicted"/>
<accession>A0A4R0YRN0</accession>
<feature type="chain" id="PRO_5020633983" evidence="2">
    <location>
        <begin position="20"/>
        <end position="246"/>
    </location>
</feature>
<evidence type="ECO:0000256" key="2">
    <source>
        <dbReference type="SAM" id="SignalP"/>
    </source>
</evidence>
<organism evidence="3 4">
    <name type="scientific">Dyella soli</name>
    <dbReference type="NCBI Taxonomy" id="522319"/>
    <lineage>
        <taxon>Bacteria</taxon>
        <taxon>Pseudomonadati</taxon>
        <taxon>Pseudomonadota</taxon>
        <taxon>Gammaproteobacteria</taxon>
        <taxon>Lysobacterales</taxon>
        <taxon>Rhodanobacteraceae</taxon>
        <taxon>Dyella</taxon>
    </lineage>
</organism>
<gene>
    <name evidence="3" type="ORF">EZM97_00265</name>
</gene>
<feature type="signal peptide" evidence="2">
    <location>
        <begin position="1"/>
        <end position="19"/>
    </location>
</feature>
<protein>
    <submittedName>
        <fullName evidence="3">Uncharacterized protein</fullName>
    </submittedName>
</protein>
<dbReference type="Proteomes" id="UP000291822">
    <property type="component" value="Unassembled WGS sequence"/>
</dbReference>
<feature type="region of interest" description="Disordered" evidence="1">
    <location>
        <begin position="89"/>
        <end position="110"/>
    </location>
</feature>
<keyword evidence="4" id="KW-1185">Reference proteome</keyword>